<reference evidence="3 4" key="1">
    <citation type="submission" date="2024-09" db="EMBL/GenBank/DDBJ databases">
        <title>Chromosome-scale assembly of Riccia sorocarpa.</title>
        <authorList>
            <person name="Paukszto L."/>
        </authorList>
    </citation>
    <scope>NUCLEOTIDE SEQUENCE [LARGE SCALE GENOMIC DNA]</scope>
    <source>
        <strain evidence="3">LP-2024</strain>
        <tissue evidence="3">Aerial parts of the thallus</tissue>
    </source>
</reference>
<dbReference type="SUPFAM" id="SSF52402">
    <property type="entry name" value="Adenine nucleotide alpha hydrolases-like"/>
    <property type="match status" value="1"/>
</dbReference>
<dbReference type="InterPro" id="IPR002500">
    <property type="entry name" value="PAPS_reduct_dom"/>
</dbReference>
<dbReference type="PANTHER" id="PTHR46509">
    <property type="entry name" value="PHOSPHOADENOSINE PHOSPHOSULFATE REDUCTASE"/>
    <property type="match status" value="1"/>
</dbReference>
<keyword evidence="1" id="KW-0560">Oxidoreductase</keyword>
<protein>
    <recommendedName>
        <fullName evidence="2">Phosphoadenosine phosphosulphate reductase domain-containing protein</fullName>
    </recommendedName>
</protein>
<sequence length="318" mass="36222">MEISATAMAVAPFATSYSSHSNLSCERAFFLRGSPTSARLGDASVSWKTKRVGKSSVSQVRASTVATNVDVNEWNKQVREERLAFLESQAIDALRKTIDRFQSPTFPCALITGDVVILDLLHRVGALSDQKVKIIFIDTLHLFPETLEFLAEVEKRYEFKAHRFQAQGISNKEEYDAKYGSDLFIRDIDEYDRICKVEPFDRALKTLEVDAMINGRRRDHGAERAHLQIFEAGKMAKVQPLAFWEFRDCWDYLEKYKLPYHPLHDQGYPSVGDIQTTMPVPRSQWFEYGGERSGRFQGLKNKDGSLKTECGIHVPTAK</sequence>
<evidence type="ECO:0000256" key="1">
    <source>
        <dbReference type="ARBA" id="ARBA00023002"/>
    </source>
</evidence>
<gene>
    <name evidence="3" type="ORF">R1sor_023715</name>
</gene>
<name>A0ABD3GQR0_9MARC</name>
<dbReference type="InterPro" id="IPR004511">
    <property type="entry name" value="PAPS/APS_Rdtase"/>
</dbReference>
<dbReference type="NCBIfam" id="NF002537">
    <property type="entry name" value="PRK02090.1"/>
    <property type="match status" value="1"/>
</dbReference>
<dbReference type="Pfam" id="PF01507">
    <property type="entry name" value="PAPS_reduct"/>
    <property type="match status" value="1"/>
</dbReference>
<dbReference type="EMBL" id="JBJQOH010000007">
    <property type="protein sequence ID" value="KAL3680759.1"/>
    <property type="molecule type" value="Genomic_DNA"/>
</dbReference>
<dbReference type="GO" id="GO:0000103">
    <property type="term" value="P:sulfate assimilation"/>
    <property type="evidence" value="ECO:0007669"/>
    <property type="project" value="UniProtKB-ARBA"/>
</dbReference>
<proteinExistence type="predicted"/>
<feature type="domain" description="Phosphoadenosine phosphosulphate reductase" evidence="2">
    <location>
        <begin position="114"/>
        <end position="278"/>
    </location>
</feature>
<accession>A0ABD3GQR0</accession>
<dbReference type="Proteomes" id="UP001633002">
    <property type="component" value="Unassembled WGS sequence"/>
</dbReference>
<dbReference type="PANTHER" id="PTHR46509:SF2">
    <property type="entry name" value="PHOSPHOADENOSINE PHOSPHOSULFATE REDUCTASE"/>
    <property type="match status" value="1"/>
</dbReference>
<evidence type="ECO:0000313" key="3">
    <source>
        <dbReference type="EMBL" id="KAL3680759.1"/>
    </source>
</evidence>
<dbReference type="GO" id="GO:0016667">
    <property type="term" value="F:oxidoreductase activity, acting on a sulfur group of donors"/>
    <property type="evidence" value="ECO:0007669"/>
    <property type="project" value="UniProtKB-ARBA"/>
</dbReference>
<comment type="caution">
    <text evidence="3">The sequence shown here is derived from an EMBL/GenBank/DDBJ whole genome shotgun (WGS) entry which is preliminary data.</text>
</comment>
<evidence type="ECO:0000313" key="4">
    <source>
        <dbReference type="Proteomes" id="UP001633002"/>
    </source>
</evidence>
<organism evidence="3 4">
    <name type="scientific">Riccia sorocarpa</name>
    <dbReference type="NCBI Taxonomy" id="122646"/>
    <lineage>
        <taxon>Eukaryota</taxon>
        <taxon>Viridiplantae</taxon>
        <taxon>Streptophyta</taxon>
        <taxon>Embryophyta</taxon>
        <taxon>Marchantiophyta</taxon>
        <taxon>Marchantiopsida</taxon>
        <taxon>Marchantiidae</taxon>
        <taxon>Marchantiales</taxon>
        <taxon>Ricciaceae</taxon>
        <taxon>Riccia</taxon>
    </lineage>
</organism>
<dbReference type="NCBIfam" id="TIGR00434">
    <property type="entry name" value="cysH"/>
    <property type="match status" value="1"/>
</dbReference>
<dbReference type="Gene3D" id="3.40.50.620">
    <property type="entry name" value="HUPs"/>
    <property type="match status" value="1"/>
</dbReference>
<dbReference type="InterPro" id="IPR014729">
    <property type="entry name" value="Rossmann-like_a/b/a_fold"/>
</dbReference>
<evidence type="ECO:0000259" key="2">
    <source>
        <dbReference type="Pfam" id="PF01507"/>
    </source>
</evidence>
<dbReference type="CDD" id="cd23945">
    <property type="entry name" value="PAPS_reductase"/>
    <property type="match status" value="1"/>
</dbReference>
<dbReference type="AlphaFoldDB" id="A0ABD3GQR0"/>
<keyword evidence="4" id="KW-1185">Reference proteome</keyword>